<reference evidence="16" key="1">
    <citation type="submission" date="2023-01" db="EMBL/GenBank/DDBJ databases">
        <title>Key to firefly adult light organ development and bioluminescence: homeobox transcription factors regulate luciferase expression and transportation to peroxisome.</title>
        <authorList>
            <person name="Fu X."/>
        </authorList>
    </citation>
    <scope>NUCLEOTIDE SEQUENCE [LARGE SCALE GENOMIC DNA]</scope>
</reference>
<dbReference type="InterPro" id="IPR017972">
    <property type="entry name" value="Cyt_P450_CS"/>
</dbReference>
<dbReference type="Proteomes" id="UP001353858">
    <property type="component" value="Unassembled WGS sequence"/>
</dbReference>
<evidence type="ECO:0000256" key="8">
    <source>
        <dbReference type="ARBA" id="ARBA00022848"/>
    </source>
</evidence>
<keyword evidence="11 13" id="KW-0503">Monooxygenase</keyword>
<dbReference type="FunFam" id="1.10.630.10:FF:000182">
    <property type="entry name" value="Cytochrome P450 3A4"/>
    <property type="match status" value="1"/>
</dbReference>
<dbReference type="InterPro" id="IPR002401">
    <property type="entry name" value="Cyt_P450_E_grp-I"/>
</dbReference>
<proteinExistence type="inferred from homology"/>
<name>A0AAN7P452_9COLE</name>
<dbReference type="Gene3D" id="1.10.630.10">
    <property type="entry name" value="Cytochrome P450"/>
    <property type="match status" value="1"/>
</dbReference>
<comment type="subcellular location">
    <subcellularLocation>
        <location evidence="3">Endoplasmic reticulum membrane</location>
        <topology evidence="3">Peripheral membrane protein</topology>
    </subcellularLocation>
    <subcellularLocation>
        <location evidence="2">Microsome membrane</location>
        <topology evidence="2">Peripheral membrane protein</topology>
    </subcellularLocation>
</comment>
<dbReference type="GO" id="GO:0020037">
    <property type="term" value="F:heme binding"/>
    <property type="evidence" value="ECO:0007669"/>
    <property type="project" value="InterPro"/>
</dbReference>
<dbReference type="CDD" id="cd20628">
    <property type="entry name" value="CYP4"/>
    <property type="match status" value="1"/>
</dbReference>
<evidence type="ECO:0000256" key="12">
    <source>
        <dbReference type="PIRSR" id="PIRSR602401-1"/>
    </source>
</evidence>
<keyword evidence="14" id="KW-1133">Transmembrane helix</keyword>
<evidence type="ECO:0000313" key="15">
    <source>
        <dbReference type="EMBL" id="KAK4880225.1"/>
    </source>
</evidence>
<dbReference type="InterPro" id="IPR001128">
    <property type="entry name" value="Cyt_P450"/>
</dbReference>
<dbReference type="GO" id="GO:0016705">
    <property type="term" value="F:oxidoreductase activity, acting on paired donors, with incorporation or reduction of molecular oxygen"/>
    <property type="evidence" value="ECO:0007669"/>
    <property type="project" value="InterPro"/>
</dbReference>
<evidence type="ECO:0000256" key="10">
    <source>
        <dbReference type="ARBA" id="ARBA00023004"/>
    </source>
</evidence>
<dbReference type="AlphaFoldDB" id="A0AAN7P452"/>
<keyword evidence="6 12" id="KW-0479">Metal-binding</keyword>
<comment type="caution">
    <text evidence="15">The sequence shown here is derived from an EMBL/GenBank/DDBJ whole genome shotgun (WGS) entry which is preliminary data.</text>
</comment>
<evidence type="ECO:0000256" key="13">
    <source>
        <dbReference type="RuleBase" id="RU000461"/>
    </source>
</evidence>
<evidence type="ECO:0000256" key="9">
    <source>
        <dbReference type="ARBA" id="ARBA00023002"/>
    </source>
</evidence>
<dbReference type="GO" id="GO:0005506">
    <property type="term" value="F:iron ion binding"/>
    <property type="evidence" value="ECO:0007669"/>
    <property type="project" value="InterPro"/>
</dbReference>
<gene>
    <name evidence="15" type="ORF">RN001_008371</name>
</gene>
<keyword evidence="9 13" id="KW-0560">Oxidoreductase</keyword>
<evidence type="ECO:0008006" key="17">
    <source>
        <dbReference type="Google" id="ProtNLM"/>
    </source>
</evidence>
<organism evidence="15 16">
    <name type="scientific">Aquatica leii</name>
    <dbReference type="NCBI Taxonomy" id="1421715"/>
    <lineage>
        <taxon>Eukaryota</taxon>
        <taxon>Metazoa</taxon>
        <taxon>Ecdysozoa</taxon>
        <taxon>Arthropoda</taxon>
        <taxon>Hexapoda</taxon>
        <taxon>Insecta</taxon>
        <taxon>Pterygota</taxon>
        <taxon>Neoptera</taxon>
        <taxon>Endopterygota</taxon>
        <taxon>Coleoptera</taxon>
        <taxon>Polyphaga</taxon>
        <taxon>Elateriformia</taxon>
        <taxon>Elateroidea</taxon>
        <taxon>Lampyridae</taxon>
        <taxon>Luciolinae</taxon>
        <taxon>Aquatica</taxon>
    </lineage>
</organism>
<evidence type="ECO:0000256" key="7">
    <source>
        <dbReference type="ARBA" id="ARBA00022824"/>
    </source>
</evidence>
<dbReference type="EMBL" id="JARPUR010000003">
    <property type="protein sequence ID" value="KAK4880225.1"/>
    <property type="molecule type" value="Genomic_DNA"/>
</dbReference>
<keyword evidence="5 12" id="KW-0349">Heme</keyword>
<protein>
    <recommendedName>
        <fullName evidence="17">Cytochrome P450</fullName>
    </recommendedName>
</protein>
<keyword evidence="16" id="KW-1185">Reference proteome</keyword>
<keyword evidence="10 12" id="KW-0408">Iron</keyword>
<dbReference type="PANTHER" id="PTHR24291:SF187">
    <property type="entry name" value="CYTOCHROME P450 4AE1-RELATED"/>
    <property type="match status" value="1"/>
</dbReference>
<dbReference type="SUPFAM" id="SSF48264">
    <property type="entry name" value="Cytochrome P450"/>
    <property type="match status" value="1"/>
</dbReference>
<keyword evidence="7" id="KW-0256">Endoplasmic reticulum</keyword>
<dbReference type="InterPro" id="IPR036396">
    <property type="entry name" value="Cyt_P450_sf"/>
</dbReference>
<feature type="binding site" description="axial binding residue" evidence="12">
    <location>
        <position position="437"/>
    </location>
    <ligand>
        <name>heme</name>
        <dbReference type="ChEBI" id="CHEBI:30413"/>
    </ligand>
    <ligandPart>
        <name>Fe</name>
        <dbReference type="ChEBI" id="CHEBI:18248"/>
    </ligandPart>
</feature>
<evidence type="ECO:0000256" key="11">
    <source>
        <dbReference type="ARBA" id="ARBA00023033"/>
    </source>
</evidence>
<accession>A0AAN7P452</accession>
<keyword evidence="14" id="KW-0812">Transmembrane</keyword>
<dbReference type="PRINTS" id="PR00463">
    <property type="entry name" value="EP450I"/>
</dbReference>
<comment type="cofactor">
    <cofactor evidence="1 12">
        <name>heme</name>
        <dbReference type="ChEBI" id="CHEBI:30413"/>
    </cofactor>
</comment>
<evidence type="ECO:0000313" key="16">
    <source>
        <dbReference type="Proteomes" id="UP001353858"/>
    </source>
</evidence>
<feature type="transmembrane region" description="Helical" evidence="14">
    <location>
        <begin position="5"/>
        <end position="22"/>
    </location>
</feature>
<sequence length="493" mass="56982">MFLWLLCFFITLIGILVVWWYIEYFKYESYLSNFSGPKPLPIIGNLHHMKMNEKLVPTLSKYVAEHGGCVKFMVGFNPRIFIADAKMAEFVLSSNTIIKKSFDYRYLRMWLGRGLLTSYGDKWRKERKLLTAAFHSKVLEEFVEVFNKKGKLLIEKLKGDNTKEPIDFSTLASLYTLDVICETTMNLSPNALEYPKSDYVKSVKQICRIMTERIFTPKTFNLIFRLSKDYHIEKNSVAILHEFRNTVIQNRIKELANFKDEDFKTKKKVGFLDLMLTSTIDGNPVPHQTVQSQVDTFMFAGHDTTASGISFTLYALSKHQDIQDRVYAELLEVKEDVAELSYEHLLKMKYLDQVVKESLRMYPPVPIFSRILTEDVVYEDKVIPKNVALVVSSYHVHHNPLIHANPEVFDPERFSPENIKDMPVCAFIPFSAGPRNCIGQKFAMLEMKATICKILLMFKLLPVVEHQPIILADAVLTSQNGLPIRFVKRDQVD</sequence>
<dbReference type="GO" id="GO:0004497">
    <property type="term" value="F:monooxygenase activity"/>
    <property type="evidence" value="ECO:0007669"/>
    <property type="project" value="UniProtKB-KW"/>
</dbReference>
<dbReference type="Pfam" id="PF00067">
    <property type="entry name" value="p450"/>
    <property type="match status" value="1"/>
</dbReference>
<evidence type="ECO:0000256" key="5">
    <source>
        <dbReference type="ARBA" id="ARBA00022617"/>
    </source>
</evidence>
<dbReference type="PANTHER" id="PTHR24291">
    <property type="entry name" value="CYTOCHROME P450 FAMILY 4"/>
    <property type="match status" value="1"/>
</dbReference>
<dbReference type="PRINTS" id="PR00385">
    <property type="entry name" value="P450"/>
</dbReference>
<evidence type="ECO:0000256" key="1">
    <source>
        <dbReference type="ARBA" id="ARBA00001971"/>
    </source>
</evidence>
<keyword evidence="14" id="KW-0472">Membrane</keyword>
<dbReference type="PROSITE" id="PS00086">
    <property type="entry name" value="CYTOCHROME_P450"/>
    <property type="match status" value="1"/>
</dbReference>
<comment type="similarity">
    <text evidence="4 13">Belongs to the cytochrome P450 family.</text>
</comment>
<evidence type="ECO:0000256" key="6">
    <source>
        <dbReference type="ARBA" id="ARBA00022723"/>
    </source>
</evidence>
<dbReference type="GO" id="GO:0005789">
    <property type="term" value="C:endoplasmic reticulum membrane"/>
    <property type="evidence" value="ECO:0007669"/>
    <property type="project" value="UniProtKB-SubCell"/>
</dbReference>
<keyword evidence="8" id="KW-0492">Microsome</keyword>
<evidence type="ECO:0000256" key="14">
    <source>
        <dbReference type="SAM" id="Phobius"/>
    </source>
</evidence>
<evidence type="ECO:0000256" key="3">
    <source>
        <dbReference type="ARBA" id="ARBA00004406"/>
    </source>
</evidence>
<dbReference type="InterPro" id="IPR050196">
    <property type="entry name" value="Cytochrome_P450_Monoox"/>
</dbReference>
<evidence type="ECO:0000256" key="2">
    <source>
        <dbReference type="ARBA" id="ARBA00004174"/>
    </source>
</evidence>
<evidence type="ECO:0000256" key="4">
    <source>
        <dbReference type="ARBA" id="ARBA00010617"/>
    </source>
</evidence>